<accession>A0A0A9AXI9</accession>
<reference evidence="1" key="2">
    <citation type="journal article" date="2015" name="Data Brief">
        <title>Shoot transcriptome of the giant reed, Arundo donax.</title>
        <authorList>
            <person name="Barrero R.A."/>
            <person name="Guerrero F.D."/>
            <person name="Moolhuijzen P."/>
            <person name="Goolsby J.A."/>
            <person name="Tidwell J."/>
            <person name="Bellgard S.E."/>
            <person name="Bellgard M.I."/>
        </authorList>
    </citation>
    <scope>NUCLEOTIDE SEQUENCE</scope>
    <source>
        <tissue evidence="1">Shoot tissue taken approximately 20 cm above the soil surface</tissue>
    </source>
</reference>
<sequence>MIPLRIPSISAAIRFILRLILVGSNR</sequence>
<name>A0A0A9AXI9_ARUDO</name>
<protein>
    <submittedName>
        <fullName evidence="1">Uncharacterized protein</fullName>
    </submittedName>
</protein>
<reference evidence="1" key="1">
    <citation type="submission" date="2014-09" db="EMBL/GenBank/DDBJ databases">
        <authorList>
            <person name="Magalhaes I.L.F."/>
            <person name="Oliveira U."/>
            <person name="Santos F.R."/>
            <person name="Vidigal T.H.D.A."/>
            <person name="Brescovit A.D."/>
            <person name="Santos A.J."/>
        </authorList>
    </citation>
    <scope>NUCLEOTIDE SEQUENCE</scope>
    <source>
        <tissue evidence="1">Shoot tissue taken approximately 20 cm above the soil surface</tissue>
    </source>
</reference>
<organism evidence="1">
    <name type="scientific">Arundo donax</name>
    <name type="common">Giant reed</name>
    <name type="synonym">Donax arundinaceus</name>
    <dbReference type="NCBI Taxonomy" id="35708"/>
    <lineage>
        <taxon>Eukaryota</taxon>
        <taxon>Viridiplantae</taxon>
        <taxon>Streptophyta</taxon>
        <taxon>Embryophyta</taxon>
        <taxon>Tracheophyta</taxon>
        <taxon>Spermatophyta</taxon>
        <taxon>Magnoliopsida</taxon>
        <taxon>Liliopsida</taxon>
        <taxon>Poales</taxon>
        <taxon>Poaceae</taxon>
        <taxon>PACMAD clade</taxon>
        <taxon>Arundinoideae</taxon>
        <taxon>Arundineae</taxon>
        <taxon>Arundo</taxon>
    </lineage>
</organism>
<evidence type="ECO:0000313" key="1">
    <source>
        <dbReference type="EMBL" id="JAD51812.1"/>
    </source>
</evidence>
<dbReference type="AlphaFoldDB" id="A0A0A9AXI9"/>
<proteinExistence type="predicted"/>
<dbReference type="EMBL" id="GBRH01246083">
    <property type="protein sequence ID" value="JAD51812.1"/>
    <property type="molecule type" value="Transcribed_RNA"/>
</dbReference>